<reference evidence="5 6" key="1">
    <citation type="submission" date="2022-03" db="EMBL/GenBank/DDBJ databases">
        <title>Complete genome of Streptomyces rimosus ssp. rimosus R7 (=ATCC 10970).</title>
        <authorList>
            <person name="Beganovic S."/>
            <person name="Ruckert C."/>
            <person name="Busche T."/>
            <person name="Kalinowski J."/>
            <person name="Wittmann C."/>
        </authorList>
    </citation>
    <scope>NUCLEOTIDE SEQUENCE [LARGE SCALE GENOMIC DNA]</scope>
    <source>
        <strain evidence="5 6">R7</strain>
    </source>
</reference>
<dbReference type="GeneID" id="66854270"/>
<gene>
    <name evidence="5" type="ORF">SRIMR7_31030</name>
</gene>
<dbReference type="RefSeq" id="WP_003985483.1">
    <property type="nucleotide sequence ID" value="NZ_CP043497.1"/>
</dbReference>
<feature type="transmembrane region" description="Helical" evidence="3">
    <location>
        <begin position="212"/>
        <end position="229"/>
    </location>
</feature>
<proteinExistence type="predicted"/>
<evidence type="ECO:0000313" key="5">
    <source>
        <dbReference type="EMBL" id="UNZ06596.1"/>
    </source>
</evidence>
<evidence type="ECO:0000256" key="1">
    <source>
        <dbReference type="ARBA" id="ARBA00022581"/>
    </source>
</evidence>
<feature type="region of interest" description="Disordered" evidence="2">
    <location>
        <begin position="903"/>
        <end position="936"/>
    </location>
</feature>
<accession>A0ABY3Z8H6</accession>
<keyword evidence="1" id="KW-0945">Host-virus interaction</keyword>
<keyword evidence="3" id="KW-0812">Transmembrane</keyword>
<feature type="compositionally biased region" description="Low complexity" evidence="2">
    <location>
        <begin position="799"/>
        <end position="810"/>
    </location>
</feature>
<protein>
    <recommendedName>
        <fullName evidence="4">Putative T7SS secretion signal domain-containing protein</fullName>
    </recommendedName>
</protein>
<evidence type="ECO:0000259" key="4">
    <source>
        <dbReference type="Pfam" id="PF21725"/>
    </source>
</evidence>
<sequence>MATRPGDWGALGLDGDPTPGDAAAITTIADAMRDLATNAGTINQGLKALQQTAGDGQRFIGKTADQLRDMVDGHLHNFVGHVEESFHQAEAALRKYATAVTDAQSDADAALTAIQGLADDDPQRETYKDRADEAKSALSSAAGALDKALTSAGSLMVQPVSDCDLFWEAFEWLTIVLSVIAIFTGGVLAILAWGMNAVLLIKTIVDFTQGKASGLQLGLAFLGVLFPTTKALPVASIVKGLGSVLKNGLKGIADIGKGISGQIGHFSSLYNMPKVVVAPIVLALHAGSGLNIVNGVKGLGNLAKGGWDSLAGTVVKDWVNVTKNVTGDWAKVGAYLQVNFGRLGRAGIATVLPLDFTELGVLGLGGAARLAFAERVLGIPQPELQQLLANAGRWDATVHGVGTIHVNGAVGAFRPVGGTGVHFVPGTFVDLSSLHFTPGGWHGSSFSGVHMTPVAPVRPGGLGGFTGAVTPTGIKAFTPDGLGAFRPVGVGNFNLNFTNLMTGGPGSFNPGSLHFSFPGNLGNLTHLTPKGTVAHIGGNVPHGITVPNGSFSHTGLHLDRPGLITMPEMPGTTTHTSGLTVPDVHNPGATRLLHQTDFQAGHVRMDSNLLLSGDTAIDLLKDAHGSSGLGHVATDAPAVRVPEASFDGGFVHDIGDGHSMARGAIGYGEALEDMTFPELNALANGDVTVTGFHGDGISVRIGEAPPRTFTAQDLANTVPGGPARTDLTGVQAVAGVPNPAGAQHLPGAQGLPGTQGMPGVPGGAETIRPTGVGATGDLPGPLRAKGPDAVPGGIKTPDVTVNTKTSGTVTTAKAVPQPAVNEHDLAMSLLDTGDRKPVPSTGQSATGHSATADAGPSGVSARPDLDGAGASGAADHSALDLIAHPGGGPTKAEDAAVPAIVKGTEPAPTPVPAPAPKTEAPTPAPGPKETGPVTAPPANRFGGFSGAAAMNQRLRARNDLILGGSTGPEAGAKLNAWARYEHAVSELGKAERKVDELTPPPGAAQGEPSPALTEALDELGVKRTEVAQAEVRLDELGIDAQRTRNQVNALTGGIFGEHGGPRPQPVPHAQPETQAVPSADAGKAKTGVAEPQPAPAVDKGKGKADIAEPEPVPSSPVPQRPTPENRLDFGPGTGRGARDQARDDIVTGGTSGPEAETRLDAWEKYQQASYDLGRAQEKVDRLVPKADRPGPSKPSAAAVDALDDLGAKRAEFADAEARLGDLGMDPHDIRRQIDDANTAIAIDRAQHGEYVGPLGGAPAPHSGEPLPVGPHDWSPAPEAPHALWPEPGTHGAGRTMVNQSFRDLPYAGHQPLTADGYLDWMRKSTGEGRPLAYVVNTIVSYREIGGGKLQDFLDSITRGLDGYDGRLGVVIGVNGKAEDLAAIHRAMDEALGSVHFDHPLAMVATTFYGENFPYGTIRNLTMTSPAARSMAHSMMHGGGAAGPSHPYWAFMDFDVYEHTVPSGRHVFDHFDRELNLGPGGAVDDWAKKLPDDTGAGGKAADDSAAVPDVPDTPPLRPLVMTGGYRVPAKTGETVIVDGVEVDRSAVDLVRATKTRGETPEGMVFTQQLVDKFASVVDSDMRIRAKMAGFHGLLPYGPEPNLFVDAAITMVDDVRLAEGVWRPVRFGGGTGEYKGLRERLNYFNAWELDQTLPDVPGNAVAREIAAANSVLPDRGTAFLADFVDGAVPTDLSRLMSGYYKHGKAGGVGNMPQEHLTPKNVVEHVFARDNFDLDPSLSRAKDDTKFKDIREELTRGNSPEQGFKDDPLKPIGIDGRRPELNEHPRATVERLGAGLGADHNTLGLNISLRVPGRPDGLVVGIVPADKRFISHAVATAPEELAYKRLQNYVLAEVLPTGGLPHDSLLRALPEPPAGTGPKGARPVPGAIPDAQTLLTQVQRQMGKNGLTDLFHDVYARGLDGRALSVGLVTGRLGPDVTDIGPIEQIMLERYAKAFNRPLEIRGADGSTHTVGVDARKPGPTLYLTWVPDHGGPHPGHWHLGDEVPAPPASSLTPTPPPGRLGFEPGTGLAARGQARHDIVTGGTSGPEAQARLDAWEQYQRASSDLGRAQDTADRLVPKADQPGPSKLSDSALGALDELRAKRAEFADAEARLGELGMDPHAVQQQIDDANHAIAVDRAQAGEYVGPLGGAPSPRPASHDVEMTDVQPGPSGQGGNHAMPGLRWDNALTRGTTPGDIRGNTAFRDLHGLDQRPLTGGDYLGNLRDSLRERRPVSYIVNAVVKYDEIGGGQLDAFLRAATAGLPDGYRGRFGVVIGVNGPAGEMDRINAAVRGALDGVRADFPIAVVGVGWRGGSFPFGTVRNTVMTSPASRSMVHAMTAGGVDGAGATHPYFAFMDFDTFEHTVPSGRHVFDYFDKKFEIRGVERAGEPSSAEPLRPLMMTGGYRVPEPPGNGLPDPLLVKTDQHLADAEAKGKGKARATPLAPGELRVTPENRNTFNRRIGADMDARTGIAGGHPLLPYAPEPNLFVDATATLVDTMPGVHGWLPLRFGDAGAEYQHLSLALNTFNAWELDTTLPRLTRDDFPRLAGESEDDWLKRVDDGITDREAQRQIAAGNHTLPDRGVAFVAEFEKAAIPTDLSRIMAGLFGKSGKLLQDHAGLGNVERLVESKDAKRGLELKDIREERFKLSPEEADRDHPLRPVMSPDQERPHEIAARLGDRLGTDANPLGLNVSAGLPGDPTIRAGIRQEDLRLITHAYAHNEAPSRFLAQLDYAIVYLSHPSPPTSLFHAFENAPGRLGLPAAEDLLRGVRAQLEYRGTVSKTRVEAVVDDAVAHGTNGRELSIALTTGRLRRENFLPDGLGGSADRPARNTAEDLALQYYANALGRELHITFADGSMTTVAPAKPGKKRLPPPVEIVWTPDPDTVRYPDGGHWSVADDPAPAAGGKRGHDAADGPGGDAHTKRPRKGKGRAADTDTPMGGVR</sequence>
<feature type="domain" description="Putative T7SS secretion signal" evidence="4">
    <location>
        <begin position="20"/>
        <end position="140"/>
    </location>
</feature>
<evidence type="ECO:0000313" key="6">
    <source>
        <dbReference type="Proteomes" id="UP000829494"/>
    </source>
</evidence>
<feature type="region of interest" description="Disordered" evidence="2">
    <location>
        <begin position="1051"/>
        <end position="1159"/>
    </location>
</feature>
<feature type="compositionally biased region" description="Low complexity" evidence="2">
    <location>
        <begin position="916"/>
        <end position="932"/>
    </location>
</feature>
<organism evidence="5 6">
    <name type="scientific">Streptomyces rimosus subsp. rimosus</name>
    <dbReference type="NCBI Taxonomy" id="132474"/>
    <lineage>
        <taxon>Bacteria</taxon>
        <taxon>Bacillati</taxon>
        <taxon>Actinomycetota</taxon>
        <taxon>Actinomycetes</taxon>
        <taxon>Kitasatosporales</taxon>
        <taxon>Streptomycetaceae</taxon>
        <taxon>Streptomyces</taxon>
    </lineage>
</organism>
<feature type="region of interest" description="Disordered" evidence="2">
    <location>
        <begin position="1751"/>
        <end position="1777"/>
    </location>
</feature>
<feature type="region of interest" description="Disordered" evidence="2">
    <location>
        <begin position="1490"/>
        <end position="1516"/>
    </location>
</feature>
<keyword evidence="6" id="KW-1185">Reference proteome</keyword>
<feature type="compositionally biased region" description="Polar residues" evidence="2">
    <location>
        <begin position="840"/>
        <end position="849"/>
    </location>
</feature>
<dbReference type="PANTHER" id="PTHR13037">
    <property type="entry name" value="FORMIN"/>
    <property type="match status" value="1"/>
</dbReference>
<dbReference type="Proteomes" id="UP000829494">
    <property type="component" value="Chromosome"/>
</dbReference>
<dbReference type="InterPro" id="IPR049082">
    <property type="entry name" value="T7SS_signal"/>
</dbReference>
<name>A0ABY3Z8H6_STRRM</name>
<keyword evidence="3" id="KW-1133">Transmembrane helix</keyword>
<dbReference type="PANTHER" id="PTHR13037:SF24">
    <property type="entry name" value="POLYCOMB PROTEIN PCL-RELATED"/>
    <property type="match status" value="1"/>
</dbReference>
<feature type="compositionally biased region" description="Pro residues" evidence="2">
    <location>
        <begin position="1110"/>
        <end position="1121"/>
    </location>
</feature>
<keyword evidence="3" id="KW-0472">Membrane</keyword>
<feature type="region of interest" description="Disordered" evidence="2">
    <location>
        <begin position="831"/>
        <end position="873"/>
    </location>
</feature>
<feature type="compositionally biased region" description="Basic and acidic residues" evidence="2">
    <location>
        <begin position="1136"/>
        <end position="1145"/>
    </location>
</feature>
<feature type="transmembrane region" description="Helical" evidence="3">
    <location>
        <begin position="172"/>
        <end position="200"/>
    </location>
</feature>
<feature type="region of interest" description="Disordered" evidence="2">
    <location>
        <begin position="774"/>
        <end position="810"/>
    </location>
</feature>
<evidence type="ECO:0000256" key="3">
    <source>
        <dbReference type="SAM" id="Phobius"/>
    </source>
</evidence>
<feature type="compositionally biased region" description="Basic and acidic residues" evidence="2">
    <location>
        <begin position="1760"/>
        <end position="1777"/>
    </location>
</feature>
<evidence type="ECO:0000256" key="2">
    <source>
        <dbReference type="SAM" id="MobiDB-lite"/>
    </source>
</evidence>
<feature type="region of interest" description="Disordered" evidence="2">
    <location>
        <begin position="2882"/>
        <end position="2939"/>
    </location>
</feature>
<dbReference type="EMBL" id="CP094298">
    <property type="protein sequence ID" value="UNZ06596.1"/>
    <property type="molecule type" value="Genomic_DNA"/>
</dbReference>
<dbReference type="Pfam" id="PF21725">
    <property type="entry name" value="T7SS_signal"/>
    <property type="match status" value="1"/>
</dbReference>